<accession>A0AAX6Q5I8</accession>
<organism evidence="2 3">
    <name type="scientific">Heterocephalus glaber</name>
    <name type="common">Naked mole rat</name>
    <dbReference type="NCBI Taxonomy" id="10181"/>
    <lineage>
        <taxon>Eukaryota</taxon>
        <taxon>Metazoa</taxon>
        <taxon>Chordata</taxon>
        <taxon>Craniata</taxon>
        <taxon>Vertebrata</taxon>
        <taxon>Euteleostomi</taxon>
        <taxon>Mammalia</taxon>
        <taxon>Eutheria</taxon>
        <taxon>Euarchontoglires</taxon>
        <taxon>Glires</taxon>
        <taxon>Rodentia</taxon>
        <taxon>Hystricomorpha</taxon>
        <taxon>Bathyergidae</taxon>
        <taxon>Heterocephalus</taxon>
    </lineage>
</organism>
<dbReference type="AlphaFoldDB" id="A0AAX6Q5I8"/>
<protein>
    <submittedName>
        <fullName evidence="3 4">Junctional sarcoplasmic reticulum protein 1 isoform X1</fullName>
    </submittedName>
</protein>
<feature type="region of interest" description="Disordered" evidence="1">
    <location>
        <begin position="190"/>
        <end position="385"/>
    </location>
</feature>
<dbReference type="GO" id="GO:0016529">
    <property type="term" value="C:sarcoplasmic reticulum"/>
    <property type="evidence" value="ECO:0007669"/>
    <property type="project" value="TreeGrafter"/>
</dbReference>
<sequence length="385" mass="42068">MTTRGLEELDQGLGSCLAGEDLSALAEATLGWLQEDKARATPRVAETSSWPQVSQELQAGSGVDARPKKMEKEPMARGTPDLGREELKSGAPPRSAPARKKTQAEPLAQPPPPPPALSEELPWGDVTLNKCLVLASLVALLGSAFQLCRDAVTAEEAVPTPWIPPISAPKALASPAVSTSFQCPWAVGAHPGVGRPGGERSGFGAQDTTLSTLQPKPSAWAPPSRPPAPKVGPPTPQAEAGDKPKVPRSREAAEKVQGDPGEATGEAAEEHAAPAEQAPKEKQRKEEKPRKERPWKEETPWKKKLRKEERLRKERPKKEERPRGAREPREALPRRWGGREGGHRPWARESRDLEHQKRQAWASPRHSEEDRPRGRQKHQLGKGRD</sequence>
<feature type="compositionally biased region" description="Basic and acidic residues" evidence="1">
    <location>
        <begin position="65"/>
        <end position="75"/>
    </location>
</feature>
<gene>
    <name evidence="3 4" type="primary">Jsrp1</name>
</gene>
<feature type="compositionally biased region" description="Pro residues" evidence="1">
    <location>
        <begin position="223"/>
        <end position="236"/>
    </location>
</feature>
<evidence type="ECO:0000256" key="1">
    <source>
        <dbReference type="SAM" id="MobiDB-lite"/>
    </source>
</evidence>
<name>A0AAX6Q5I8_HETGA</name>
<dbReference type="PANTHER" id="PTHR22397">
    <property type="entry name" value="JUNCTIONAL SARCOPLASMIC RETICULUM PROTEIN 1"/>
    <property type="match status" value="1"/>
</dbReference>
<proteinExistence type="predicted"/>
<dbReference type="CTD" id="126306"/>
<feature type="compositionally biased region" description="Basic and acidic residues" evidence="1">
    <location>
        <begin position="268"/>
        <end position="357"/>
    </location>
</feature>
<dbReference type="Proteomes" id="UP000694906">
    <property type="component" value="Unplaced"/>
</dbReference>
<reference evidence="3 4" key="1">
    <citation type="submission" date="2025-04" db="UniProtKB">
        <authorList>
            <consortium name="RefSeq"/>
        </authorList>
    </citation>
    <scope>IDENTIFICATION</scope>
</reference>
<feature type="compositionally biased region" description="Polar residues" evidence="1">
    <location>
        <begin position="46"/>
        <end position="58"/>
    </location>
</feature>
<dbReference type="KEGG" id="hgl:101712353"/>
<feature type="region of interest" description="Disordered" evidence="1">
    <location>
        <begin position="39"/>
        <end position="120"/>
    </location>
</feature>
<dbReference type="GO" id="GO:0003009">
    <property type="term" value="P:skeletal muscle contraction"/>
    <property type="evidence" value="ECO:0007669"/>
    <property type="project" value="TreeGrafter"/>
</dbReference>
<keyword evidence="2" id="KW-1185">Reference proteome</keyword>
<dbReference type="GeneID" id="101712353"/>
<evidence type="ECO:0000313" key="4">
    <source>
        <dbReference type="RefSeq" id="XP_021100709.1"/>
    </source>
</evidence>
<evidence type="ECO:0000313" key="3">
    <source>
        <dbReference type="RefSeq" id="XP_004865944.1"/>
    </source>
</evidence>
<dbReference type="InterPro" id="IPR026178">
    <property type="entry name" value="JSRP1"/>
</dbReference>
<dbReference type="Pfam" id="PF15312">
    <property type="entry name" value="JSRP"/>
    <property type="match status" value="1"/>
</dbReference>
<dbReference type="RefSeq" id="XP_004865944.1">
    <property type="nucleotide sequence ID" value="XM_004865887.3"/>
</dbReference>
<feature type="compositionally biased region" description="Basic residues" evidence="1">
    <location>
        <begin position="374"/>
        <end position="385"/>
    </location>
</feature>
<dbReference type="PANTHER" id="PTHR22397:SF2">
    <property type="entry name" value="JUNCTIONAL SARCOPLASMIC RETICULUM PROTEIN 1"/>
    <property type="match status" value="1"/>
</dbReference>
<evidence type="ECO:0000313" key="2">
    <source>
        <dbReference type="Proteomes" id="UP000694906"/>
    </source>
</evidence>
<feature type="compositionally biased region" description="Basic and acidic residues" evidence="1">
    <location>
        <begin position="240"/>
        <end position="257"/>
    </location>
</feature>
<dbReference type="RefSeq" id="XP_021100709.1">
    <property type="nucleotide sequence ID" value="XM_021245050.1"/>
</dbReference>